<gene>
    <name evidence="7" type="ORF">J2S42_003092</name>
</gene>
<accession>A0AAE4B005</accession>
<dbReference type="CDD" id="cd06662">
    <property type="entry name" value="SURF1"/>
    <property type="match status" value="1"/>
</dbReference>
<dbReference type="EMBL" id="JAUSUZ010000001">
    <property type="protein sequence ID" value="MDQ0366423.1"/>
    <property type="molecule type" value="Genomic_DNA"/>
</dbReference>
<protein>
    <recommendedName>
        <fullName evidence="6">SURF1-like protein</fullName>
    </recommendedName>
</protein>
<reference evidence="7 8" key="1">
    <citation type="submission" date="2023-07" db="EMBL/GenBank/DDBJ databases">
        <title>Sequencing the genomes of 1000 actinobacteria strains.</title>
        <authorList>
            <person name="Klenk H.-P."/>
        </authorList>
    </citation>
    <scope>NUCLEOTIDE SEQUENCE [LARGE SCALE GENOMIC DNA]</scope>
    <source>
        <strain evidence="7 8">DSM 44709</strain>
    </source>
</reference>
<evidence type="ECO:0000256" key="4">
    <source>
        <dbReference type="ARBA" id="ARBA00022989"/>
    </source>
</evidence>
<dbReference type="Pfam" id="PF02104">
    <property type="entry name" value="SURF1"/>
    <property type="match status" value="1"/>
</dbReference>
<dbReference type="InterPro" id="IPR002994">
    <property type="entry name" value="Surf1/Shy1"/>
</dbReference>
<organism evidence="7 8">
    <name type="scientific">Catenuloplanes indicus</name>
    <dbReference type="NCBI Taxonomy" id="137267"/>
    <lineage>
        <taxon>Bacteria</taxon>
        <taxon>Bacillati</taxon>
        <taxon>Actinomycetota</taxon>
        <taxon>Actinomycetes</taxon>
        <taxon>Micromonosporales</taxon>
        <taxon>Micromonosporaceae</taxon>
        <taxon>Catenuloplanes</taxon>
    </lineage>
</organism>
<evidence type="ECO:0000256" key="6">
    <source>
        <dbReference type="RuleBase" id="RU363076"/>
    </source>
</evidence>
<evidence type="ECO:0000313" key="7">
    <source>
        <dbReference type="EMBL" id="MDQ0366423.1"/>
    </source>
</evidence>
<keyword evidence="4 6" id="KW-1133">Transmembrane helix</keyword>
<dbReference type="GO" id="GO:0005886">
    <property type="term" value="C:plasma membrane"/>
    <property type="evidence" value="ECO:0007669"/>
    <property type="project" value="UniProtKB-SubCell"/>
</dbReference>
<comment type="caution">
    <text evidence="7">The sequence shown here is derived from an EMBL/GenBank/DDBJ whole genome shotgun (WGS) entry which is preliminary data.</text>
</comment>
<keyword evidence="8" id="KW-1185">Reference proteome</keyword>
<dbReference type="PANTHER" id="PTHR23427">
    <property type="entry name" value="SURFEIT LOCUS PROTEIN"/>
    <property type="match status" value="1"/>
</dbReference>
<dbReference type="RefSeq" id="WP_307239739.1">
    <property type="nucleotide sequence ID" value="NZ_JAUSUZ010000001.1"/>
</dbReference>
<name>A0AAE4B005_9ACTN</name>
<keyword evidence="5 6" id="KW-0472">Membrane</keyword>
<keyword evidence="3 6" id="KW-0812">Transmembrane</keyword>
<dbReference type="PANTHER" id="PTHR23427:SF2">
    <property type="entry name" value="SURFEIT LOCUS PROTEIN 1"/>
    <property type="match status" value="1"/>
</dbReference>
<keyword evidence="6" id="KW-1003">Cell membrane</keyword>
<sequence>MYRFLFTPRWLGYLALALAAAAVMVLLGNWQLSRYQERTAINDRIDRADSVAPVPLGETVAAPTATGTPGPAPGQDAEWTRVTVTGVYDPAHEILARSRTVAGQVGFEVVTPLRLADGTAVLVDRGWIPPADGGALARPAIPPAPAGTVTVIGKIRLSESKAGAVERLDGRLETRRIGLAMLAPELPYPIYGTFLQLTEQQPAADPIFTQIEARHENAWQNGGYAVQWWLFAALTLVGFAWAARREARGPVTPAGSRLAEDAEHYANVASEKP</sequence>
<feature type="transmembrane region" description="Helical" evidence="6">
    <location>
        <begin position="12"/>
        <end position="30"/>
    </location>
</feature>
<dbReference type="PROSITE" id="PS50895">
    <property type="entry name" value="SURF1"/>
    <property type="match status" value="1"/>
</dbReference>
<evidence type="ECO:0000256" key="2">
    <source>
        <dbReference type="ARBA" id="ARBA00007165"/>
    </source>
</evidence>
<evidence type="ECO:0000256" key="5">
    <source>
        <dbReference type="ARBA" id="ARBA00023136"/>
    </source>
</evidence>
<evidence type="ECO:0000313" key="8">
    <source>
        <dbReference type="Proteomes" id="UP001240236"/>
    </source>
</evidence>
<comment type="subcellular location">
    <subcellularLocation>
        <location evidence="6">Cell membrane</location>
        <topology evidence="6">Multi-pass membrane protein</topology>
    </subcellularLocation>
    <subcellularLocation>
        <location evidence="1">Membrane</location>
    </subcellularLocation>
</comment>
<feature type="transmembrane region" description="Helical" evidence="6">
    <location>
        <begin position="224"/>
        <end position="243"/>
    </location>
</feature>
<comment type="similarity">
    <text evidence="2 6">Belongs to the SURF1 family.</text>
</comment>
<dbReference type="AlphaFoldDB" id="A0AAE4B005"/>
<evidence type="ECO:0000256" key="3">
    <source>
        <dbReference type="ARBA" id="ARBA00022692"/>
    </source>
</evidence>
<proteinExistence type="inferred from homology"/>
<dbReference type="Proteomes" id="UP001240236">
    <property type="component" value="Unassembled WGS sequence"/>
</dbReference>
<evidence type="ECO:0000256" key="1">
    <source>
        <dbReference type="ARBA" id="ARBA00004370"/>
    </source>
</evidence>
<dbReference type="InterPro" id="IPR045214">
    <property type="entry name" value="Surf1/Surf4"/>
</dbReference>